<dbReference type="InterPro" id="IPR000719">
    <property type="entry name" value="Prot_kinase_dom"/>
</dbReference>
<organism evidence="15 16">
    <name type="scientific">Vitis vinifera</name>
    <name type="common">Grape</name>
    <dbReference type="NCBI Taxonomy" id="29760"/>
    <lineage>
        <taxon>Eukaryota</taxon>
        <taxon>Viridiplantae</taxon>
        <taxon>Streptophyta</taxon>
        <taxon>Embryophyta</taxon>
        <taxon>Tracheophyta</taxon>
        <taxon>Spermatophyta</taxon>
        <taxon>Magnoliopsida</taxon>
        <taxon>eudicotyledons</taxon>
        <taxon>Gunneridae</taxon>
        <taxon>Pentapetalae</taxon>
        <taxon>rosids</taxon>
        <taxon>Vitales</taxon>
        <taxon>Vitaceae</taxon>
        <taxon>Viteae</taxon>
        <taxon>Vitis</taxon>
    </lineage>
</organism>
<dbReference type="InterPro" id="IPR001584">
    <property type="entry name" value="Integrase_cat-core"/>
</dbReference>
<keyword evidence="9" id="KW-1133">Transmembrane helix</keyword>
<feature type="domain" description="Protein kinase" evidence="13">
    <location>
        <begin position="456"/>
        <end position="769"/>
    </location>
</feature>
<reference evidence="15 16" key="1">
    <citation type="journal article" date="2018" name="PLoS Genet.">
        <title>Population sequencing reveals clonal diversity and ancestral inbreeding in the grapevine cultivar Chardonnay.</title>
        <authorList>
            <person name="Roach M.J."/>
            <person name="Johnson D.L."/>
            <person name="Bohlmann J."/>
            <person name="van Vuuren H.J."/>
            <person name="Jones S.J."/>
            <person name="Pretorius I.S."/>
            <person name="Schmidt S.A."/>
            <person name="Borneman A.R."/>
        </authorList>
    </citation>
    <scope>NUCLEOTIDE SEQUENCE [LARGE SCALE GENOMIC DNA]</scope>
    <source>
        <strain evidence="16">cv. Chardonnay</strain>
        <tissue evidence="15">Leaf</tissue>
    </source>
</reference>
<keyword evidence="2" id="KW-0723">Serine/threonine-protein kinase</keyword>
<dbReference type="GO" id="GO:0015074">
    <property type="term" value="P:DNA integration"/>
    <property type="evidence" value="ECO:0007669"/>
    <property type="project" value="InterPro"/>
</dbReference>
<dbReference type="Pfam" id="PF25597">
    <property type="entry name" value="SH3_retrovirus"/>
    <property type="match status" value="1"/>
</dbReference>
<keyword evidence="3" id="KW-0808">Transferase</keyword>
<evidence type="ECO:0000259" key="14">
    <source>
        <dbReference type="PROSITE" id="PS50994"/>
    </source>
</evidence>
<evidence type="ECO:0000313" key="15">
    <source>
        <dbReference type="EMBL" id="RVW87558.1"/>
    </source>
</evidence>
<feature type="compositionally biased region" description="Polar residues" evidence="12">
    <location>
        <begin position="121"/>
        <end position="140"/>
    </location>
</feature>
<protein>
    <submittedName>
        <fullName evidence="15">Rust resistance kinase Lr10</fullName>
    </submittedName>
</protein>
<evidence type="ECO:0000313" key="16">
    <source>
        <dbReference type="Proteomes" id="UP000288805"/>
    </source>
</evidence>
<evidence type="ECO:0000256" key="7">
    <source>
        <dbReference type="ARBA" id="ARBA00022777"/>
    </source>
</evidence>
<evidence type="ECO:0000256" key="3">
    <source>
        <dbReference type="ARBA" id="ARBA00022679"/>
    </source>
</evidence>
<gene>
    <name evidence="15" type="primary">LRK10_162</name>
    <name evidence="15" type="ORF">CK203_036286</name>
</gene>
<evidence type="ECO:0000256" key="4">
    <source>
        <dbReference type="ARBA" id="ARBA00022692"/>
    </source>
</evidence>
<evidence type="ECO:0000256" key="9">
    <source>
        <dbReference type="ARBA" id="ARBA00022989"/>
    </source>
</evidence>
<dbReference type="SMART" id="SM00220">
    <property type="entry name" value="S_TKc"/>
    <property type="match status" value="1"/>
</dbReference>
<dbReference type="Pfam" id="PF00069">
    <property type="entry name" value="Pkinase"/>
    <property type="match status" value="1"/>
</dbReference>
<dbReference type="GO" id="GO:0003676">
    <property type="term" value="F:nucleic acid binding"/>
    <property type="evidence" value="ECO:0007669"/>
    <property type="project" value="InterPro"/>
</dbReference>
<dbReference type="Gene3D" id="3.30.420.10">
    <property type="entry name" value="Ribonuclease H-like superfamily/Ribonuclease H"/>
    <property type="match status" value="1"/>
</dbReference>
<dbReference type="AlphaFoldDB" id="A0A438HT05"/>
<name>A0A438HT05_VITVI</name>
<dbReference type="Proteomes" id="UP000288805">
    <property type="component" value="Unassembled WGS sequence"/>
</dbReference>
<evidence type="ECO:0000256" key="12">
    <source>
        <dbReference type="SAM" id="MobiDB-lite"/>
    </source>
</evidence>
<dbReference type="Pfam" id="PF13976">
    <property type="entry name" value="gag_pre-integrs"/>
    <property type="match status" value="1"/>
</dbReference>
<evidence type="ECO:0000256" key="1">
    <source>
        <dbReference type="ARBA" id="ARBA00004479"/>
    </source>
</evidence>
<dbReference type="PANTHER" id="PTHR27009">
    <property type="entry name" value="RUST RESISTANCE KINASE LR10-RELATED"/>
    <property type="match status" value="1"/>
</dbReference>
<feature type="region of interest" description="Disordered" evidence="12">
    <location>
        <begin position="118"/>
        <end position="140"/>
    </location>
</feature>
<evidence type="ECO:0000256" key="6">
    <source>
        <dbReference type="ARBA" id="ARBA00022741"/>
    </source>
</evidence>
<evidence type="ECO:0000259" key="13">
    <source>
        <dbReference type="PROSITE" id="PS50011"/>
    </source>
</evidence>
<keyword evidence="11" id="KW-0325">Glycoprotein</keyword>
<dbReference type="FunFam" id="1.10.510.10:FF:000590">
    <property type="entry name" value="PR5-like receptor kinase"/>
    <property type="match status" value="1"/>
</dbReference>
<dbReference type="GO" id="GO:0004674">
    <property type="term" value="F:protein serine/threonine kinase activity"/>
    <property type="evidence" value="ECO:0007669"/>
    <property type="project" value="UniProtKB-KW"/>
</dbReference>
<proteinExistence type="predicted"/>
<dbReference type="InterPro" id="IPR008271">
    <property type="entry name" value="Ser/Thr_kinase_AS"/>
</dbReference>
<dbReference type="InterPro" id="IPR025724">
    <property type="entry name" value="GAG-pre-integrase_dom"/>
</dbReference>
<dbReference type="EMBL" id="QGNW01000183">
    <property type="protein sequence ID" value="RVW87558.1"/>
    <property type="molecule type" value="Genomic_DNA"/>
</dbReference>
<dbReference type="GO" id="GO:0005524">
    <property type="term" value="F:ATP binding"/>
    <property type="evidence" value="ECO:0007669"/>
    <property type="project" value="UniProtKB-KW"/>
</dbReference>
<dbReference type="InterPro" id="IPR036397">
    <property type="entry name" value="RNaseH_sf"/>
</dbReference>
<dbReference type="PROSITE" id="PS50994">
    <property type="entry name" value="INTEGRASE"/>
    <property type="match status" value="1"/>
</dbReference>
<feature type="domain" description="Integrase catalytic" evidence="14">
    <location>
        <begin position="265"/>
        <end position="362"/>
    </location>
</feature>
<keyword evidence="4" id="KW-0812">Transmembrane</keyword>
<evidence type="ECO:0000256" key="5">
    <source>
        <dbReference type="ARBA" id="ARBA00022729"/>
    </source>
</evidence>
<dbReference type="InterPro" id="IPR012337">
    <property type="entry name" value="RNaseH-like_sf"/>
</dbReference>
<dbReference type="SUPFAM" id="SSF56112">
    <property type="entry name" value="Protein kinase-like (PK-like)"/>
    <property type="match status" value="1"/>
</dbReference>
<keyword evidence="8" id="KW-0067">ATP-binding</keyword>
<keyword evidence="5" id="KW-0732">Signal</keyword>
<dbReference type="Gene3D" id="3.30.200.20">
    <property type="entry name" value="Phosphorylase Kinase, domain 1"/>
    <property type="match status" value="1"/>
</dbReference>
<dbReference type="Gene3D" id="1.10.510.10">
    <property type="entry name" value="Transferase(Phosphotransferase) domain 1"/>
    <property type="match status" value="1"/>
</dbReference>
<dbReference type="InterPro" id="IPR057670">
    <property type="entry name" value="SH3_retrovirus"/>
</dbReference>
<dbReference type="GO" id="GO:0016020">
    <property type="term" value="C:membrane"/>
    <property type="evidence" value="ECO:0007669"/>
    <property type="project" value="UniProtKB-SubCell"/>
</dbReference>
<keyword evidence="10" id="KW-0472">Membrane</keyword>
<evidence type="ECO:0000256" key="8">
    <source>
        <dbReference type="ARBA" id="ARBA00022840"/>
    </source>
</evidence>
<sequence>MVVRQRSSILRQALMLISQPSNALNALRLIPPIWISHNFKATTLGMTRKTMRNRGFEPWTFRSCLSYQHFVINDNNRDQRKKDSKKTSIATVAEIKTEANVAEKASALVAATDHGDHMNFDSKQVSPLRPSSQKIVSTTNGNTTPVLGEGSLTLIDTLNLDFVLVVPSLDYNLLSVSQITTALSCIVIFWPEFCVIKDIQTRQTIGCGNKRGKLYYLDLQSKDSNKLQQALMADGFEGEKKKSEIWLWHRRLGHASFGYLKKIVRVLRSDNGGEYQSSDLQKYLEGHGIIHQTTCSNTPHQNGVAERKNRHLLEVVRASLIAAKTPISYWGKAITSVAYLINRVPSSSINFQTPLQALTNAIVAPTVPNLPPRVFGCVAFVHLLKHQRTKLTSHALQCVFVGYALHKKGYRCYHPPTRQMYITMDVVFHEDSMYFSSESELQGEYHKEIQTLDYDYHISKENESGQSELVNQEAGELDMSGQQFGSEDVFTEIPNQSSSVEGVLNLEPDPFMKRLPHRHNREFINEVATMGTIHHVNIVRLVGFCADRFKRALIYEYLPNESLEKFIFSRVVKNYSLSWKKLQEIAIGIAKGIEYLHQGCDQRILHFDIKPHNILLDHNFNPKISDFGLAKLCSKEQSAVSMTVARGTIGYIAPEVLSRNFGNVSYKSDVYSFGMLLLEMVGERKNIDVSVESTSQVYFPEWIYNHLDIGEELYIRIEEKGDVEIAKKLAIVGLSCIQWYPMDRPSMKIVVQMLEGKGGKLTIPPNPFASTTPTKTNLSKPRSAFQQELAIISEVE</sequence>
<dbReference type="InterPro" id="IPR011009">
    <property type="entry name" value="Kinase-like_dom_sf"/>
</dbReference>
<comment type="caution">
    <text evidence="15">The sequence shown here is derived from an EMBL/GenBank/DDBJ whole genome shotgun (WGS) entry which is preliminary data.</text>
</comment>
<accession>A0A438HT05</accession>
<keyword evidence="6" id="KW-0547">Nucleotide-binding</keyword>
<evidence type="ECO:0000256" key="11">
    <source>
        <dbReference type="ARBA" id="ARBA00023180"/>
    </source>
</evidence>
<dbReference type="PROSITE" id="PS50011">
    <property type="entry name" value="PROTEIN_KINASE_DOM"/>
    <property type="match status" value="1"/>
</dbReference>
<comment type="subcellular location">
    <subcellularLocation>
        <location evidence="1">Membrane</location>
        <topology evidence="1">Single-pass type I membrane protein</topology>
    </subcellularLocation>
</comment>
<keyword evidence="7 15" id="KW-0418">Kinase</keyword>
<dbReference type="PROSITE" id="PS00108">
    <property type="entry name" value="PROTEIN_KINASE_ST"/>
    <property type="match status" value="1"/>
</dbReference>
<evidence type="ECO:0000256" key="2">
    <source>
        <dbReference type="ARBA" id="ARBA00022527"/>
    </source>
</evidence>
<dbReference type="InterPro" id="IPR045874">
    <property type="entry name" value="LRK10/LRL21-25-like"/>
</dbReference>
<dbReference type="SUPFAM" id="SSF53098">
    <property type="entry name" value="Ribonuclease H-like"/>
    <property type="match status" value="1"/>
</dbReference>
<evidence type="ECO:0000256" key="10">
    <source>
        <dbReference type="ARBA" id="ARBA00023136"/>
    </source>
</evidence>